<evidence type="ECO:0000256" key="5">
    <source>
        <dbReference type="ARBA" id="ARBA00023244"/>
    </source>
</evidence>
<dbReference type="AlphaFoldDB" id="A0A4R5UG36"/>
<name>A0A4R5UG36_9HYPH</name>
<feature type="domain" description="Tetrapyrrole biosynthesis uroporphyrinogen III synthase" evidence="10">
    <location>
        <begin position="15"/>
        <end position="229"/>
    </location>
</feature>
<proteinExistence type="inferred from homology"/>
<evidence type="ECO:0000256" key="2">
    <source>
        <dbReference type="ARBA" id="ARBA00008133"/>
    </source>
</evidence>
<comment type="pathway">
    <text evidence="1 9">Porphyrin-containing compound metabolism; protoporphyrin-IX biosynthesis; coproporphyrinogen-III from 5-aminolevulinate: step 3/4.</text>
</comment>
<sequence>MRVLVTRPEHSARHTAARLEALGHAPIMLPLTKAAHDPQAAEAALAGPHRALAITSAEAVRAISGLTPFLSEPMFAVGRATAEAAENQGFSNVHTGSGTGSGLAELIAGFPSQSTDPLLYLAGSPRSSSFEESLGARNIPLTVAEVYRMLPIAYDQSALETAFVQARPNAVLLYSGQNAHLFFELAAPFRRALDELLVLGISESVLEAVPPNFRLKIKIAKRPDEEGLFALL</sequence>
<dbReference type="PANTHER" id="PTHR38042:SF1">
    <property type="entry name" value="UROPORPHYRINOGEN-III SYNTHASE, CHLOROPLASTIC"/>
    <property type="match status" value="1"/>
</dbReference>
<keyword evidence="12" id="KW-1185">Reference proteome</keyword>
<evidence type="ECO:0000313" key="11">
    <source>
        <dbReference type="EMBL" id="TDK34483.1"/>
    </source>
</evidence>
<dbReference type="SUPFAM" id="SSF69618">
    <property type="entry name" value="HemD-like"/>
    <property type="match status" value="1"/>
</dbReference>
<evidence type="ECO:0000256" key="7">
    <source>
        <dbReference type="ARBA" id="ARBA00040167"/>
    </source>
</evidence>
<dbReference type="PANTHER" id="PTHR38042">
    <property type="entry name" value="UROPORPHYRINOGEN-III SYNTHASE, CHLOROPLASTIC"/>
    <property type="match status" value="1"/>
</dbReference>
<evidence type="ECO:0000256" key="4">
    <source>
        <dbReference type="ARBA" id="ARBA00023239"/>
    </source>
</evidence>
<gene>
    <name evidence="11" type="ORF">E2F50_16735</name>
</gene>
<reference evidence="11 12" key="1">
    <citation type="submission" date="2019-03" db="EMBL/GenBank/DDBJ databases">
        <title>Rhizobium sp. nov., an bacterium isolated from biocrust in Mu Us Desert.</title>
        <authorList>
            <person name="Lixiong L."/>
        </authorList>
    </citation>
    <scope>NUCLEOTIDE SEQUENCE [LARGE SCALE GENOMIC DNA]</scope>
    <source>
        <strain evidence="11 12">SPY-1</strain>
    </source>
</reference>
<dbReference type="OrthoDB" id="7163809at2"/>
<dbReference type="InterPro" id="IPR003754">
    <property type="entry name" value="4pyrrol_synth_uPrphyn_synth"/>
</dbReference>
<evidence type="ECO:0000256" key="6">
    <source>
        <dbReference type="ARBA" id="ARBA00037589"/>
    </source>
</evidence>
<dbReference type="CDD" id="cd06578">
    <property type="entry name" value="HemD"/>
    <property type="match status" value="1"/>
</dbReference>
<evidence type="ECO:0000256" key="1">
    <source>
        <dbReference type="ARBA" id="ARBA00004772"/>
    </source>
</evidence>
<evidence type="ECO:0000256" key="8">
    <source>
        <dbReference type="ARBA" id="ARBA00048617"/>
    </source>
</evidence>
<dbReference type="EC" id="4.2.1.75" evidence="3 9"/>
<protein>
    <recommendedName>
        <fullName evidence="7 9">Uroporphyrinogen-III synthase</fullName>
        <ecNumber evidence="3 9">4.2.1.75</ecNumber>
    </recommendedName>
</protein>
<dbReference type="NCBIfam" id="NF006621">
    <property type="entry name" value="PRK09189.1"/>
    <property type="match status" value="1"/>
</dbReference>
<dbReference type="InterPro" id="IPR039793">
    <property type="entry name" value="UROS/Hem4"/>
</dbReference>
<comment type="function">
    <text evidence="6 9">Catalyzes cyclization of the linear tetrapyrrole, hydroxymethylbilane, to the macrocyclic uroporphyrinogen III.</text>
</comment>
<dbReference type="GO" id="GO:0006780">
    <property type="term" value="P:uroporphyrinogen III biosynthetic process"/>
    <property type="evidence" value="ECO:0007669"/>
    <property type="project" value="UniProtKB-UniRule"/>
</dbReference>
<evidence type="ECO:0000256" key="3">
    <source>
        <dbReference type="ARBA" id="ARBA00013109"/>
    </source>
</evidence>
<organism evidence="11 12">
    <name type="scientific">Rhizobium deserti</name>
    <dbReference type="NCBI Taxonomy" id="2547961"/>
    <lineage>
        <taxon>Bacteria</taxon>
        <taxon>Pseudomonadati</taxon>
        <taxon>Pseudomonadota</taxon>
        <taxon>Alphaproteobacteria</taxon>
        <taxon>Hyphomicrobiales</taxon>
        <taxon>Rhizobiaceae</taxon>
        <taxon>Rhizobium/Agrobacterium group</taxon>
        <taxon>Rhizobium</taxon>
    </lineage>
</organism>
<dbReference type="Gene3D" id="3.40.50.10090">
    <property type="match status" value="2"/>
</dbReference>
<dbReference type="Pfam" id="PF02602">
    <property type="entry name" value="HEM4"/>
    <property type="match status" value="1"/>
</dbReference>
<dbReference type="InterPro" id="IPR036108">
    <property type="entry name" value="4pyrrol_syn_uPrphyn_synt_sf"/>
</dbReference>
<dbReference type="RefSeq" id="WP_133317320.1">
    <property type="nucleotide sequence ID" value="NZ_SMTL01000004.1"/>
</dbReference>
<dbReference type="GO" id="GO:0004852">
    <property type="term" value="F:uroporphyrinogen-III synthase activity"/>
    <property type="evidence" value="ECO:0007669"/>
    <property type="project" value="UniProtKB-UniRule"/>
</dbReference>
<evidence type="ECO:0000259" key="10">
    <source>
        <dbReference type="Pfam" id="PF02602"/>
    </source>
</evidence>
<comment type="catalytic activity">
    <reaction evidence="8 9">
        <text>hydroxymethylbilane = uroporphyrinogen III + H2O</text>
        <dbReference type="Rhea" id="RHEA:18965"/>
        <dbReference type="ChEBI" id="CHEBI:15377"/>
        <dbReference type="ChEBI" id="CHEBI:57308"/>
        <dbReference type="ChEBI" id="CHEBI:57845"/>
        <dbReference type="EC" id="4.2.1.75"/>
    </reaction>
</comment>
<comment type="similarity">
    <text evidence="2 9">Belongs to the uroporphyrinogen-III synthase family.</text>
</comment>
<dbReference type="Proteomes" id="UP000295238">
    <property type="component" value="Unassembled WGS sequence"/>
</dbReference>
<dbReference type="EMBL" id="SMTL01000004">
    <property type="protein sequence ID" value="TDK34483.1"/>
    <property type="molecule type" value="Genomic_DNA"/>
</dbReference>
<evidence type="ECO:0000256" key="9">
    <source>
        <dbReference type="RuleBase" id="RU366031"/>
    </source>
</evidence>
<keyword evidence="5 9" id="KW-0627">Porphyrin biosynthesis</keyword>
<keyword evidence="4 9" id="KW-0456">Lyase</keyword>
<comment type="caution">
    <text evidence="11">The sequence shown here is derived from an EMBL/GenBank/DDBJ whole genome shotgun (WGS) entry which is preliminary data.</text>
</comment>
<evidence type="ECO:0000313" key="12">
    <source>
        <dbReference type="Proteomes" id="UP000295238"/>
    </source>
</evidence>
<accession>A0A4R5UG36</accession>
<dbReference type="GO" id="GO:0006782">
    <property type="term" value="P:protoporphyrinogen IX biosynthetic process"/>
    <property type="evidence" value="ECO:0007669"/>
    <property type="project" value="UniProtKB-UniRule"/>
</dbReference>